<evidence type="ECO:0000256" key="2">
    <source>
        <dbReference type="ARBA" id="ARBA00022670"/>
    </source>
</evidence>
<dbReference type="GO" id="GO:0030574">
    <property type="term" value="P:collagen catabolic process"/>
    <property type="evidence" value="ECO:0007669"/>
    <property type="project" value="TreeGrafter"/>
</dbReference>
<feature type="binding site" evidence="8">
    <location>
        <position position="251"/>
    </location>
    <ligand>
        <name>Zn(2+)</name>
        <dbReference type="ChEBI" id="CHEBI:29105"/>
        <label>2</label>
        <note>catalytic</note>
    </ligand>
</feature>
<feature type="binding site" evidence="8">
    <location>
        <position position="265"/>
    </location>
    <ligand>
        <name>Zn(2+)</name>
        <dbReference type="ChEBI" id="CHEBI:29105"/>
        <label>2</label>
        <note>catalytic</note>
    </ligand>
</feature>
<dbReference type="InterPro" id="IPR024079">
    <property type="entry name" value="MetalloPept_cat_dom_sf"/>
</dbReference>
<feature type="chain" id="PRO_5041948396" description="Peptidase metallopeptidase domain-containing protein" evidence="9">
    <location>
        <begin position="25"/>
        <end position="294"/>
    </location>
</feature>
<dbReference type="InterPro" id="IPR002477">
    <property type="entry name" value="Peptidoglycan-bd-like"/>
</dbReference>
<evidence type="ECO:0000256" key="8">
    <source>
        <dbReference type="PIRSR" id="PIRSR621190-2"/>
    </source>
</evidence>
<dbReference type="SUPFAM" id="SSF55486">
    <property type="entry name" value="Metalloproteases ('zincins'), catalytic domain"/>
    <property type="match status" value="1"/>
</dbReference>
<evidence type="ECO:0000256" key="7">
    <source>
        <dbReference type="PIRSR" id="PIRSR621190-1"/>
    </source>
</evidence>
<keyword evidence="3 8" id="KW-0479">Metal-binding</keyword>
<organism evidence="11 12">
    <name type="scientific">Tagetes erecta</name>
    <name type="common">African marigold</name>
    <dbReference type="NCBI Taxonomy" id="13708"/>
    <lineage>
        <taxon>Eukaryota</taxon>
        <taxon>Viridiplantae</taxon>
        <taxon>Streptophyta</taxon>
        <taxon>Embryophyta</taxon>
        <taxon>Tracheophyta</taxon>
        <taxon>Spermatophyta</taxon>
        <taxon>Magnoliopsida</taxon>
        <taxon>eudicotyledons</taxon>
        <taxon>Gunneridae</taxon>
        <taxon>Pentapetalae</taxon>
        <taxon>asterids</taxon>
        <taxon>campanulids</taxon>
        <taxon>Asterales</taxon>
        <taxon>Asteraceae</taxon>
        <taxon>Asteroideae</taxon>
        <taxon>Heliantheae alliance</taxon>
        <taxon>Tageteae</taxon>
        <taxon>Tagetes</taxon>
    </lineage>
</organism>
<comment type="cofactor">
    <cofactor evidence="8">
        <name>Zn(2+)</name>
        <dbReference type="ChEBI" id="CHEBI:29105"/>
    </cofactor>
    <text evidence="8">Binds 2 Zn(2+) ions per subunit.</text>
</comment>
<feature type="binding site" evidence="8">
    <location>
        <position position="152"/>
    </location>
    <ligand>
        <name>Ca(2+)</name>
        <dbReference type="ChEBI" id="CHEBI:29108"/>
        <label>1</label>
    </ligand>
</feature>
<reference evidence="11" key="1">
    <citation type="journal article" date="2023" name="bioRxiv">
        <title>Improved chromosome-level genome assembly for marigold (Tagetes erecta).</title>
        <authorList>
            <person name="Jiang F."/>
            <person name="Yuan L."/>
            <person name="Wang S."/>
            <person name="Wang H."/>
            <person name="Xu D."/>
            <person name="Wang A."/>
            <person name="Fan W."/>
        </authorList>
    </citation>
    <scope>NUCLEOTIDE SEQUENCE</scope>
    <source>
        <strain evidence="11">WSJ</strain>
        <tissue evidence="11">Leaf</tissue>
    </source>
</reference>
<dbReference type="InterPro" id="IPR036365">
    <property type="entry name" value="PGBD-like_sf"/>
</dbReference>
<protein>
    <recommendedName>
        <fullName evidence="10">Peptidase metallopeptidase domain-containing protein</fullName>
    </recommendedName>
</protein>
<evidence type="ECO:0000313" key="12">
    <source>
        <dbReference type="Proteomes" id="UP001229421"/>
    </source>
</evidence>
<feature type="binding site" evidence="8">
    <location>
        <position position="198"/>
    </location>
    <ligand>
        <name>Zn(2+)</name>
        <dbReference type="ChEBI" id="CHEBI:29105"/>
        <label>1</label>
    </ligand>
</feature>
<dbReference type="PANTHER" id="PTHR10201:SF292">
    <property type="entry name" value="MATRILYSIN"/>
    <property type="match status" value="1"/>
</dbReference>
<dbReference type="Gene3D" id="3.40.390.10">
    <property type="entry name" value="Collagenase (Catalytic Domain)"/>
    <property type="match status" value="1"/>
</dbReference>
<feature type="domain" description="Peptidase metallopeptidase" evidence="10">
    <location>
        <begin position="134"/>
        <end position="291"/>
    </location>
</feature>
<dbReference type="InterPro" id="IPR001818">
    <property type="entry name" value="Pept_M10_metallopeptidase"/>
</dbReference>
<name>A0AAD8L1G2_TARER</name>
<keyword evidence="6" id="KW-0482">Metalloprotease</keyword>
<keyword evidence="5 8" id="KW-0862">Zinc</keyword>
<feature type="binding site" evidence="8">
    <location>
        <position position="211"/>
    </location>
    <ligand>
        <name>Zn(2+)</name>
        <dbReference type="ChEBI" id="CHEBI:29105"/>
        <label>1</label>
    </ligand>
</feature>
<evidence type="ECO:0000256" key="6">
    <source>
        <dbReference type="ARBA" id="ARBA00023049"/>
    </source>
</evidence>
<evidence type="ECO:0000259" key="10">
    <source>
        <dbReference type="SMART" id="SM00235"/>
    </source>
</evidence>
<gene>
    <name evidence="11" type="ORF">QVD17_09724</name>
</gene>
<feature type="binding site" evidence="8">
    <location>
        <position position="247"/>
    </location>
    <ligand>
        <name>Zn(2+)</name>
        <dbReference type="ChEBI" id="CHEBI:29105"/>
        <label>2</label>
        <note>catalytic</note>
    </ligand>
</feature>
<feature type="binding site" evidence="8">
    <location>
        <position position="200"/>
    </location>
    <ligand>
        <name>Zn(2+)</name>
        <dbReference type="ChEBI" id="CHEBI:29105"/>
        <label>1</label>
    </ligand>
</feature>
<sequence>MANNLLTLLPFLLVLFLLFSLSNANYDIDTIKRLKGSHKGAKVQGLHDLKLYLARFGYLNYQHNPNHTNPENDVHVFDQELETALKSYQNFYHLNVSGTLDGPTVSQMIMPRCGHPDTKTSHIHGTKLYQFYRRSPRWPLSKRLITFAFGGDYPDEYVSPVLRAFNKWSSASSRHFRFYKVEDVTKADLRISIESGDHGDGSSFAQNIVAHAFPPTDGRFHYNADENWSPGPQPVRGAFDLETVAVHEIGHLLGLWHSDDEGAAMYSAIPSGVVKGLNIDDIRGIRALYGLRNV</sequence>
<comment type="similarity">
    <text evidence="1">Belongs to the peptidase M10A family. Matrix metalloproteinases (MMPs) subfamily.</text>
</comment>
<dbReference type="GO" id="GO:0008270">
    <property type="term" value="F:zinc ion binding"/>
    <property type="evidence" value="ECO:0007669"/>
    <property type="project" value="InterPro"/>
</dbReference>
<dbReference type="SMART" id="SM00235">
    <property type="entry name" value="ZnMc"/>
    <property type="match status" value="1"/>
</dbReference>
<dbReference type="GO" id="GO:0031012">
    <property type="term" value="C:extracellular matrix"/>
    <property type="evidence" value="ECO:0007669"/>
    <property type="project" value="InterPro"/>
</dbReference>
<accession>A0AAD8L1G2</accession>
<comment type="cofactor">
    <cofactor evidence="8">
        <name>Ca(2+)</name>
        <dbReference type="ChEBI" id="CHEBI:29108"/>
    </cofactor>
    <text evidence="8">Can bind about 5 Ca(2+) ions per subunit.</text>
</comment>
<evidence type="ECO:0000256" key="4">
    <source>
        <dbReference type="ARBA" id="ARBA00022801"/>
    </source>
</evidence>
<feature type="binding site" evidence="8">
    <location>
        <position position="226"/>
    </location>
    <ligand>
        <name>Ca(2+)</name>
        <dbReference type="ChEBI" id="CHEBI:29108"/>
        <label>3</label>
    </ligand>
</feature>
<proteinExistence type="inferred from homology"/>
<comment type="caution">
    <text evidence="11">The sequence shown here is derived from an EMBL/GenBank/DDBJ whole genome shotgun (WGS) entry which is preliminary data.</text>
</comment>
<keyword evidence="9" id="KW-0732">Signal</keyword>
<feature type="binding site" evidence="8">
    <location>
        <position position="226"/>
    </location>
    <ligand>
        <name>Ca(2+)</name>
        <dbReference type="ChEBI" id="CHEBI:29108"/>
        <label>1</label>
    </ligand>
</feature>
<keyword evidence="8" id="KW-0106">Calcium</keyword>
<feature type="binding site" evidence="8">
    <location>
        <position position="257"/>
    </location>
    <ligand>
        <name>Zn(2+)</name>
        <dbReference type="ChEBI" id="CHEBI:29105"/>
        <label>2</label>
        <note>catalytic</note>
    </ligand>
</feature>
<dbReference type="EMBL" id="JAUHHV010000002">
    <property type="protein sequence ID" value="KAK1432823.1"/>
    <property type="molecule type" value="Genomic_DNA"/>
</dbReference>
<dbReference type="InterPro" id="IPR021190">
    <property type="entry name" value="Pept_M10A"/>
</dbReference>
<dbReference type="Pfam" id="PF00413">
    <property type="entry name" value="Peptidase_M10"/>
    <property type="match status" value="1"/>
</dbReference>
<evidence type="ECO:0000256" key="3">
    <source>
        <dbReference type="ARBA" id="ARBA00022723"/>
    </source>
</evidence>
<feature type="active site" evidence="7">
    <location>
        <position position="248"/>
    </location>
</feature>
<evidence type="ECO:0000313" key="11">
    <source>
        <dbReference type="EMBL" id="KAK1432823.1"/>
    </source>
</evidence>
<dbReference type="Pfam" id="PF01471">
    <property type="entry name" value="PG_binding_1"/>
    <property type="match status" value="1"/>
</dbReference>
<dbReference type="PANTHER" id="PTHR10201">
    <property type="entry name" value="MATRIX METALLOPROTEINASE"/>
    <property type="match status" value="1"/>
</dbReference>
<evidence type="ECO:0000256" key="1">
    <source>
        <dbReference type="ARBA" id="ARBA00009614"/>
    </source>
</evidence>
<feature type="signal peptide" evidence="9">
    <location>
        <begin position="1"/>
        <end position="24"/>
    </location>
</feature>
<dbReference type="SUPFAM" id="SSF47090">
    <property type="entry name" value="PGBD-like"/>
    <property type="match status" value="1"/>
</dbReference>
<feature type="binding site" description="in inhibited form" evidence="8">
    <location>
        <position position="113"/>
    </location>
    <ligand>
        <name>Zn(2+)</name>
        <dbReference type="ChEBI" id="CHEBI:29105"/>
        <label>2</label>
        <note>catalytic</note>
    </ligand>
</feature>
<keyword evidence="4" id="KW-0378">Hydrolase</keyword>
<dbReference type="GO" id="GO:0004222">
    <property type="term" value="F:metalloendopeptidase activity"/>
    <property type="evidence" value="ECO:0007669"/>
    <property type="project" value="InterPro"/>
</dbReference>
<dbReference type="PRINTS" id="PR00138">
    <property type="entry name" value="MATRIXIN"/>
</dbReference>
<evidence type="ECO:0000256" key="5">
    <source>
        <dbReference type="ARBA" id="ARBA00022833"/>
    </source>
</evidence>
<keyword evidence="2" id="KW-0645">Protease</keyword>
<dbReference type="Proteomes" id="UP001229421">
    <property type="component" value="Unassembled WGS sequence"/>
</dbReference>
<dbReference type="InterPro" id="IPR006026">
    <property type="entry name" value="Peptidase_Metallo"/>
</dbReference>
<keyword evidence="12" id="KW-1185">Reference proteome</keyword>
<dbReference type="GO" id="GO:0030198">
    <property type="term" value="P:extracellular matrix organization"/>
    <property type="evidence" value="ECO:0007669"/>
    <property type="project" value="TreeGrafter"/>
</dbReference>
<evidence type="ECO:0000256" key="9">
    <source>
        <dbReference type="SAM" id="SignalP"/>
    </source>
</evidence>
<dbReference type="GO" id="GO:0006508">
    <property type="term" value="P:proteolysis"/>
    <property type="evidence" value="ECO:0007669"/>
    <property type="project" value="UniProtKB-KW"/>
</dbReference>
<feature type="binding site" evidence="8">
    <location>
        <position position="188"/>
    </location>
    <ligand>
        <name>Ca(2+)</name>
        <dbReference type="ChEBI" id="CHEBI:29108"/>
        <label>2</label>
    </ligand>
</feature>
<feature type="binding site" evidence="8">
    <location>
        <position position="221"/>
    </location>
    <ligand>
        <name>Zn(2+)</name>
        <dbReference type="ChEBI" id="CHEBI:29105"/>
        <label>1</label>
    </ligand>
</feature>
<dbReference type="AlphaFoldDB" id="A0AAD8L1G2"/>